<evidence type="ECO:0000256" key="1">
    <source>
        <dbReference type="SAM" id="MobiDB-lite"/>
    </source>
</evidence>
<dbReference type="InterPro" id="IPR056693">
    <property type="entry name" value="DUF7791"/>
</dbReference>
<dbReference type="AlphaFoldDB" id="A0A6A6D8X0"/>
<evidence type="ECO:0000313" key="3">
    <source>
        <dbReference type="EMBL" id="KAF2175974.1"/>
    </source>
</evidence>
<accession>A0A6A6D8X0</accession>
<gene>
    <name evidence="3" type="ORF">K469DRAFT_761665</name>
</gene>
<dbReference type="PANTHER" id="PTHR10039">
    <property type="entry name" value="AMELOGENIN"/>
    <property type="match status" value="1"/>
</dbReference>
<keyword evidence="4" id="KW-1185">Reference proteome</keyword>
<dbReference type="Pfam" id="PF25053">
    <property type="entry name" value="DUF7791"/>
    <property type="match status" value="1"/>
</dbReference>
<proteinExistence type="predicted"/>
<organism evidence="3 4">
    <name type="scientific">Zopfia rhizophila CBS 207.26</name>
    <dbReference type="NCBI Taxonomy" id="1314779"/>
    <lineage>
        <taxon>Eukaryota</taxon>
        <taxon>Fungi</taxon>
        <taxon>Dikarya</taxon>
        <taxon>Ascomycota</taxon>
        <taxon>Pezizomycotina</taxon>
        <taxon>Dothideomycetes</taxon>
        <taxon>Dothideomycetes incertae sedis</taxon>
        <taxon>Zopfiaceae</taxon>
        <taxon>Zopfia</taxon>
    </lineage>
</organism>
<name>A0A6A6D8X0_9PEZI</name>
<protein>
    <recommendedName>
        <fullName evidence="2">DUF7791 domain-containing protein</fullName>
    </recommendedName>
</protein>
<evidence type="ECO:0000313" key="4">
    <source>
        <dbReference type="Proteomes" id="UP000800200"/>
    </source>
</evidence>
<evidence type="ECO:0000259" key="2">
    <source>
        <dbReference type="Pfam" id="PF25053"/>
    </source>
</evidence>
<dbReference type="EMBL" id="ML994718">
    <property type="protein sequence ID" value="KAF2175974.1"/>
    <property type="molecule type" value="Genomic_DNA"/>
</dbReference>
<dbReference type="PANTHER" id="PTHR10039:SF5">
    <property type="entry name" value="NACHT DOMAIN-CONTAINING PROTEIN"/>
    <property type="match status" value="1"/>
</dbReference>
<dbReference type="OrthoDB" id="443402at2759"/>
<dbReference type="Proteomes" id="UP000800200">
    <property type="component" value="Unassembled WGS sequence"/>
</dbReference>
<sequence>MSPDIKICVSSRPWNVYEDAFGGDPSRMLRLQDLTRGDIRLYVTDNLETNSHYLAIKEVDDAYKQLVEEITERADGVFLWVFLVVRELLHGLTNHDWIRDLQVRLRRLPPDLKKYFRYIMDSVEKVYEESSARILQICIHAENPLTIADLALLDEDDEGDLLENLDPKSWTQSSIQIKCLDSTKRLNARCKGLVEVGSDPVVPGSSVHFLHRTVRDFLDTPDIQEYLHKRASKTFCPSKALLDISLATMRLAKLLREQLVMESLMRACIYYVLHTKTLSRQNRNATLDLVGKEFFQFGTKYDPAFCYRYSALELAIARGLCTFIRLSIAGPTGLPGGTLSVRNRLALTLFPPDSNGSDGVETPSQDIHYFRSDMVQLLLSEGADLNICPQDSYSVYSLYTLWIDLIRFLGNEWNDLPKDTKDELRDITTLFFQHGADPDIEVPVGIHRMSALRIALDIVGCNKKDMRKNIKTPQAVKRKEDGKSSSGTNDTRKDDRAIRAMKEGNGLRAGFDTKKGIRLGVKGRLASIASSILNLKGYRISTRRIRSSLPRGFEYVRPRNTHTPNSLFPSNPSLDYSVAPEGLNTTMVPQGTDEMTLQTTTNWNFHGLDSRTSQYDRHPISSVQPHHYTRETQLIISNDH</sequence>
<feature type="domain" description="DUF7791" evidence="2">
    <location>
        <begin position="122"/>
        <end position="252"/>
    </location>
</feature>
<reference evidence="3" key="1">
    <citation type="journal article" date="2020" name="Stud. Mycol.">
        <title>101 Dothideomycetes genomes: a test case for predicting lifestyles and emergence of pathogens.</title>
        <authorList>
            <person name="Haridas S."/>
            <person name="Albert R."/>
            <person name="Binder M."/>
            <person name="Bloem J."/>
            <person name="Labutti K."/>
            <person name="Salamov A."/>
            <person name="Andreopoulos B."/>
            <person name="Baker S."/>
            <person name="Barry K."/>
            <person name="Bills G."/>
            <person name="Bluhm B."/>
            <person name="Cannon C."/>
            <person name="Castanera R."/>
            <person name="Culley D."/>
            <person name="Daum C."/>
            <person name="Ezra D."/>
            <person name="Gonzalez J."/>
            <person name="Henrissat B."/>
            <person name="Kuo A."/>
            <person name="Liang C."/>
            <person name="Lipzen A."/>
            <person name="Lutzoni F."/>
            <person name="Magnuson J."/>
            <person name="Mondo S."/>
            <person name="Nolan M."/>
            <person name="Ohm R."/>
            <person name="Pangilinan J."/>
            <person name="Park H.-J."/>
            <person name="Ramirez L."/>
            <person name="Alfaro M."/>
            <person name="Sun H."/>
            <person name="Tritt A."/>
            <person name="Yoshinaga Y."/>
            <person name="Zwiers L.-H."/>
            <person name="Turgeon B."/>
            <person name="Goodwin S."/>
            <person name="Spatafora J."/>
            <person name="Crous P."/>
            <person name="Grigoriev I."/>
        </authorList>
    </citation>
    <scope>NUCLEOTIDE SEQUENCE</scope>
    <source>
        <strain evidence="3">CBS 207.26</strain>
    </source>
</reference>
<feature type="region of interest" description="Disordered" evidence="1">
    <location>
        <begin position="469"/>
        <end position="497"/>
    </location>
</feature>